<evidence type="ECO:0000256" key="2">
    <source>
        <dbReference type="SAM" id="MobiDB-lite"/>
    </source>
</evidence>
<evidence type="ECO:0000313" key="5">
    <source>
        <dbReference type="Proteomes" id="UP001305414"/>
    </source>
</evidence>
<dbReference type="Gene3D" id="3.80.10.10">
    <property type="entry name" value="Ribonuclease Inhibitor"/>
    <property type="match status" value="1"/>
</dbReference>
<dbReference type="SUPFAM" id="SSF52047">
    <property type="entry name" value="RNI-like"/>
    <property type="match status" value="1"/>
</dbReference>
<keyword evidence="5" id="KW-1185">Reference proteome</keyword>
<dbReference type="Proteomes" id="UP001305414">
    <property type="component" value="Unassembled WGS sequence"/>
</dbReference>
<comment type="caution">
    <text evidence="4">The sequence shown here is derived from an EMBL/GenBank/DDBJ whole genome shotgun (WGS) entry which is preliminary data.</text>
</comment>
<feature type="region of interest" description="Disordered" evidence="2">
    <location>
        <begin position="1"/>
        <end position="23"/>
    </location>
</feature>
<dbReference type="InterPro" id="IPR001849">
    <property type="entry name" value="PH_domain"/>
</dbReference>
<evidence type="ECO:0000259" key="3">
    <source>
        <dbReference type="PROSITE" id="PS50003"/>
    </source>
</evidence>
<dbReference type="EMBL" id="JAWHQM010000012">
    <property type="protein sequence ID" value="KAK5629690.1"/>
    <property type="molecule type" value="Genomic_DNA"/>
</dbReference>
<dbReference type="PANTHER" id="PTHR24111">
    <property type="entry name" value="LEUCINE-RICH REPEAT-CONTAINING PROTEIN 34"/>
    <property type="match status" value="1"/>
</dbReference>
<reference evidence="4 5" key="1">
    <citation type="submission" date="2023-10" db="EMBL/GenBank/DDBJ databases">
        <title>Draft genome sequence of Xylaria bambusicola isolate GMP-LS, the root and basal stem rot pathogen of sugarcane in Indonesia.</title>
        <authorList>
            <person name="Selvaraj P."/>
            <person name="Muralishankar V."/>
            <person name="Muruganantham S."/>
            <person name="Sp S."/>
            <person name="Haryani S."/>
            <person name="Lau K.J.X."/>
            <person name="Naqvi N.I."/>
        </authorList>
    </citation>
    <scope>NUCLEOTIDE SEQUENCE [LARGE SCALE GENOMIC DNA]</scope>
    <source>
        <strain evidence="4">GMP-LS</strain>
    </source>
</reference>
<protein>
    <recommendedName>
        <fullName evidence="3">PH domain-containing protein</fullName>
    </recommendedName>
</protein>
<dbReference type="InterPro" id="IPR052201">
    <property type="entry name" value="LRR-containing_regulator"/>
</dbReference>
<dbReference type="AlphaFoldDB" id="A0AAN7YXS8"/>
<keyword evidence="1" id="KW-0677">Repeat</keyword>
<dbReference type="InterPro" id="IPR032675">
    <property type="entry name" value="LRR_dom_sf"/>
</dbReference>
<feature type="domain" description="PH" evidence="3">
    <location>
        <begin position="116"/>
        <end position="248"/>
    </location>
</feature>
<dbReference type="SMART" id="SM00233">
    <property type="entry name" value="PH"/>
    <property type="match status" value="1"/>
</dbReference>
<feature type="compositionally biased region" description="Polar residues" evidence="2">
    <location>
        <begin position="1"/>
        <end position="17"/>
    </location>
</feature>
<dbReference type="PROSITE" id="PS50003">
    <property type="entry name" value="PH_DOMAIN"/>
    <property type="match status" value="1"/>
</dbReference>
<name>A0AAN7YXS8_9PEZI</name>
<evidence type="ECO:0000256" key="1">
    <source>
        <dbReference type="ARBA" id="ARBA00022737"/>
    </source>
</evidence>
<organism evidence="4 5">
    <name type="scientific">Xylaria bambusicola</name>
    <dbReference type="NCBI Taxonomy" id="326684"/>
    <lineage>
        <taxon>Eukaryota</taxon>
        <taxon>Fungi</taxon>
        <taxon>Dikarya</taxon>
        <taxon>Ascomycota</taxon>
        <taxon>Pezizomycotina</taxon>
        <taxon>Sordariomycetes</taxon>
        <taxon>Xylariomycetidae</taxon>
        <taxon>Xylariales</taxon>
        <taxon>Xylariaceae</taxon>
        <taxon>Xylaria</taxon>
    </lineage>
</organism>
<feature type="region of interest" description="Disordered" evidence="2">
    <location>
        <begin position="40"/>
        <end position="121"/>
    </location>
</feature>
<feature type="compositionally biased region" description="Polar residues" evidence="2">
    <location>
        <begin position="95"/>
        <end position="107"/>
    </location>
</feature>
<dbReference type="InterPro" id="IPR057334">
    <property type="entry name" value="PH_2nd_LRR"/>
</dbReference>
<dbReference type="Pfam" id="PF25353">
    <property type="entry name" value="PH_2nd_LRR"/>
    <property type="match status" value="1"/>
</dbReference>
<gene>
    <name evidence="4" type="ORF">RRF57_005405</name>
</gene>
<proteinExistence type="predicted"/>
<evidence type="ECO:0000313" key="4">
    <source>
        <dbReference type="EMBL" id="KAK5629690.1"/>
    </source>
</evidence>
<accession>A0AAN7YXS8</accession>
<dbReference type="PANTHER" id="PTHR24111:SF0">
    <property type="entry name" value="LEUCINE-RICH REPEAT-CONTAINING PROTEIN"/>
    <property type="match status" value="1"/>
</dbReference>
<sequence>MTVTMESTSVPQQVLSDKSQRRASFSPIKAIRSLSISSQISHLSIGSDTEVPSSGSQRKTLRKTAPAGPLKKGSLIRNDSKSSSDGSVSHASTSTQPTTPSVISRSASIHGGDPGSVIKSGPLQQESSILKSRKEYLVLTSSVLLRFKNRAAAENQFPTSSTPDPALSPLTPVGSYPSLKDFACSAEVTVPLEKVVSVFKDEGTRPSFGLEIWWKSSQMTHVFASLEIDFHLPDERDDWLRQIRQAVKARARALGEARASPDIETSLTSTLDANNENDSLVDIYPVIPRRPYTKLPQGREPKKNWRESSSFYLAFTKYSLLLAQFAGSPNGQKVVASPVRFGVVTLCRVRVNISDERFDLVFRLPLGPLHTVELSSRYHQNILNKLFRADTYLKPAWPLWTRREVFYVNDDTQQIPLPNGEDYAGFKTTLEAFIEGYQCQPVEWKVKWKDVPHAPQFCLLKARDQSQYSAHQLLAVFRALRFNEFFKSISFCDIDFSRLWNRFDNTQRLESTIWLSRTGKRSLIRSEVDRVEHSSVLFQELVSILLGSESIKSLDLTNVLRKIPTRSSLQNGSSSSVQADVCEIIPPIVLLWISLQTRCNSIKLDGNAIGQIDAVELCRVLHSRPNFLRSFGVSRCNLNETSLVYLWEGLHEQRLSLQELNTSYNPGRIEASRVASTLNEASSLRRLNLAYTIRGELEGPLFRPWTSATFEAWRLEELDLSGWKLNFETLCGIMKYLELDESHSLSQLSLQNCAVTGELATGLFCRIGAGRDMHLFLNGNPLEAGSTDWIDLIHAGEAPAKLHLDMIQFQHESNFNSLLTALTHNKTIKFLSMVGTSPPSRVTSRTSELLSNFFRTNTTLQFLDLSGYSGKLEDGHLGWGLSSALGGLKENTSLRQLRLRNHDIGSAEDLAELHRFLMANTGLTMFDIRHNNLDHRQFGELVQALSHNHQLISFPLSQADREYAINKERGLFISMQGKPTARAPDKLFKSAETRLNGVLKRLHADWDSEAENVASILERNRASLMNVNETLELESEYLEAWDDEGLPAWLWPPSKPYQDNTQRRASESSIISAEEISSSLLASIPYTSHRDSYPPHRTYVIEEES</sequence>
<feature type="compositionally biased region" description="Low complexity" evidence="2">
    <location>
        <begin position="81"/>
        <end position="94"/>
    </location>
</feature>